<dbReference type="RefSeq" id="XP_022235534.1">
    <property type="nucleotide sequence ID" value="XM_022379826.1"/>
</dbReference>
<accession>A0ABM1RVX9</accession>
<organism evidence="1 2">
    <name type="scientific">Limulus polyphemus</name>
    <name type="common">Atlantic horseshoe crab</name>
    <dbReference type="NCBI Taxonomy" id="6850"/>
    <lineage>
        <taxon>Eukaryota</taxon>
        <taxon>Metazoa</taxon>
        <taxon>Ecdysozoa</taxon>
        <taxon>Arthropoda</taxon>
        <taxon>Chelicerata</taxon>
        <taxon>Merostomata</taxon>
        <taxon>Xiphosura</taxon>
        <taxon>Limulidae</taxon>
        <taxon>Limulus</taxon>
    </lineage>
</organism>
<name>A0ABM1RVX9_LIMPO</name>
<sequence>MFVRNCYLLRSVHRASMFTMQHRKSSSYEPEYLELLKPSVPLYEVLNVQVKGHDFAVLEQFAKYVHNIALKMDIEVEDRCQDFQQL</sequence>
<dbReference type="GeneID" id="106475790"/>
<proteinExistence type="predicted"/>
<protein>
    <submittedName>
        <fullName evidence="2">Uncharacterized protein LOC106475790 isoform X2</fullName>
    </submittedName>
</protein>
<dbReference type="PANTHER" id="PTHR13473">
    <property type="entry name" value="MITOCHONDRIAL RIBOSOMAL PROTEIN L48"/>
    <property type="match status" value="1"/>
</dbReference>
<dbReference type="Proteomes" id="UP000694941">
    <property type="component" value="Unplaced"/>
</dbReference>
<reference evidence="2" key="1">
    <citation type="submission" date="2025-08" db="UniProtKB">
        <authorList>
            <consortium name="RefSeq"/>
        </authorList>
    </citation>
    <scope>IDENTIFICATION</scope>
    <source>
        <tissue evidence="2">Muscle</tissue>
    </source>
</reference>
<evidence type="ECO:0000313" key="2">
    <source>
        <dbReference type="RefSeq" id="XP_022235534.1"/>
    </source>
</evidence>
<dbReference type="PANTHER" id="PTHR13473:SF0">
    <property type="entry name" value="LARGE RIBOSOMAL SUBUNIT PROTEIN ML48"/>
    <property type="match status" value="1"/>
</dbReference>
<dbReference type="InterPro" id="IPR027487">
    <property type="entry name" value="Ribosomal_mL48"/>
</dbReference>
<gene>
    <name evidence="2" type="primary">LOC106475790</name>
</gene>
<evidence type="ECO:0000313" key="1">
    <source>
        <dbReference type="Proteomes" id="UP000694941"/>
    </source>
</evidence>
<keyword evidence="1" id="KW-1185">Reference proteome</keyword>